<evidence type="ECO:0000313" key="3">
    <source>
        <dbReference type="Proteomes" id="UP001139103"/>
    </source>
</evidence>
<evidence type="ECO:0000313" key="2">
    <source>
        <dbReference type="EMBL" id="MCC9628558.1"/>
    </source>
</evidence>
<gene>
    <name evidence="2" type="ORF">LOC68_09130</name>
</gene>
<dbReference type="EMBL" id="JAJKFT010000004">
    <property type="protein sequence ID" value="MCC9628558.1"/>
    <property type="molecule type" value="Genomic_DNA"/>
</dbReference>
<comment type="caution">
    <text evidence="2">The sequence shown here is derived from an EMBL/GenBank/DDBJ whole genome shotgun (WGS) entry which is preliminary data.</text>
</comment>
<dbReference type="AlphaFoldDB" id="A0A9X1SFP4"/>
<sequence length="152" mass="17154">MQLRMLAVPFVLLLSAGLAVGEEGPAILSSEPLEIAEDADPLQVLLVERLNAAVLELKYVKRMYESGIVSFGDLIEPAKRVRDSGLELSDDTQNQVAWLERFLELARFNEAIVERRIQSGSETQNALQTAKYLRLDTEIMLLRLKRKAEKEK</sequence>
<accession>A0A9X1SFP4</accession>
<name>A0A9X1SFP4_9BACT</name>
<feature type="signal peptide" evidence="1">
    <location>
        <begin position="1"/>
        <end position="21"/>
    </location>
</feature>
<evidence type="ECO:0000256" key="1">
    <source>
        <dbReference type="SAM" id="SignalP"/>
    </source>
</evidence>
<dbReference type="RefSeq" id="WP_230217934.1">
    <property type="nucleotide sequence ID" value="NZ_JAJKFT010000004.1"/>
</dbReference>
<keyword evidence="1" id="KW-0732">Signal</keyword>
<proteinExistence type="predicted"/>
<protein>
    <submittedName>
        <fullName evidence="2">Uncharacterized protein</fullName>
    </submittedName>
</protein>
<dbReference type="Proteomes" id="UP001139103">
    <property type="component" value="Unassembled WGS sequence"/>
</dbReference>
<organism evidence="2 3">
    <name type="scientific">Blastopirellula sediminis</name>
    <dbReference type="NCBI Taxonomy" id="2894196"/>
    <lineage>
        <taxon>Bacteria</taxon>
        <taxon>Pseudomonadati</taxon>
        <taxon>Planctomycetota</taxon>
        <taxon>Planctomycetia</taxon>
        <taxon>Pirellulales</taxon>
        <taxon>Pirellulaceae</taxon>
        <taxon>Blastopirellula</taxon>
    </lineage>
</organism>
<keyword evidence="3" id="KW-1185">Reference proteome</keyword>
<reference evidence="2" key="1">
    <citation type="submission" date="2021-11" db="EMBL/GenBank/DDBJ databases">
        <title>Genome sequence.</title>
        <authorList>
            <person name="Sun Q."/>
        </authorList>
    </citation>
    <scope>NUCLEOTIDE SEQUENCE</scope>
    <source>
        <strain evidence="2">JC732</strain>
    </source>
</reference>
<feature type="chain" id="PRO_5040890479" evidence="1">
    <location>
        <begin position="22"/>
        <end position="152"/>
    </location>
</feature>